<accession>A0A915K368</accession>
<dbReference type="Proteomes" id="UP000887565">
    <property type="component" value="Unplaced"/>
</dbReference>
<proteinExistence type="predicted"/>
<name>A0A915K368_ROMCU</name>
<sequence length="108" mass="11924">MDCTAAGHTHCKPKTGHMKVKAPITIKSQWKPLGLTRQRSFFNNLSIITNVLAILTKQNIFLELATINTAKGTAKSPIPLLTYRTDARTLGFTYGTSVALTCDEKFKI</sequence>
<organism evidence="1 2">
    <name type="scientific">Romanomermis culicivorax</name>
    <name type="common">Nematode worm</name>
    <dbReference type="NCBI Taxonomy" id="13658"/>
    <lineage>
        <taxon>Eukaryota</taxon>
        <taxon>Metazoa</taxon>
        <taxon>Ecdysozoa</taxon>
        <taxon>Nematoda</taxon>
        <taxon>Enoplea</taxon>
        <taxon>Dorylaimia</taxon>
        <taxon>Mermithida</taxon>
        <taxon>Mermithoidea</taxon>
        <taxon>Mermithidae</taxon>
        <taxon>Romanomermis</taxon>
    </lineage>
</organism>
<dbReference type="WBParaSite" id="nRc.2.0.1.t33235-RA">
    <property type="protein sequence ID" value="nRc.2.0.1.t33235-RA"/>
    <property type="gene ID" value="nRc.2.0.1.g33235"/>
</dbReference>
<evidence type="ECO:0000313" key="2">
    <source>
        <dbReference type="WBParaSite" id="nRc.2.0.1.t33235-RA"/>
    </source>
</evidence>
<evidence type="ECO:0000313" key="1">
    <source>
        <dbReference type="Proteomes" id="UP000887565"/>
    </source>
</evidence>
<reference evidence="2" key="1">
    <citation type="submission" date="2022-11" db="UniProtKB">
        <authorList>
            <consortium name="WormBaseParasite"/>
        </authorList>
    </citation>
    <scope>IDENTIFICATION</scope>
</reference>
<keyword evidence="1" id="KW-1185">Reference proteome</keyword>
<dbReference type="AlphaFoldDB" id="A0A915K368"/>
<protein>
    <submittedName>
        <fullName evidence="2">Uncharacterized protein</fullName>
    </submittedName>
</protein>